<keyword evidence="8" id="KW-1185">Reference proteome</keyword>
<dbReference type="GO" id="GO:0044341">
    <property type="term" value="P:sodium-dependent phosphate transport"/>
    <property type="evidence" value="ECO:0007669"/>
    <property type="project" value="InterPro"/>
</dbReference>
<accession>A0A366XVT1</accession>
<evidence type="ECO:0000256" key="4">
    <source>
        <dbReference type="ARBA" id="ARBA00022989"/>
    </source>
</evidence>
<evidence type="ECO:0000313" key="8">
    <source>
        <dbReference type="Proteomes" id="UP000253314"/>
    </source>
</evidence>
<dbReference type="NCBIfam" id="NF037997">
    <property type="entry name" value="Na_Pi_symport"/>
    <property type="match status" value="1"/>
</dbReference>
<evidence type="ECO:0000313" key="7">
    <source>
        <dbReference type="EMBL" id="RBW70500.1"/>
    </source>
</evidence>
<protein>
    <submittedName>
        <fullName evidence="7">Na/Pi cotransporter family protein</fullName>
    </submittedName>
</protein>
<keyword evidence="2" id="KW-1003">Cell membrane</keyword>
<gene>
    <name evidence="7" type="ORF">DS031_05605</name>
</gene>
<dbReference type="GO" id="GO:0005436">
    <property type="term" value="F:sodium:phosphate symporter activity"/>
    <property type="evidence" value="ECO:0007669"/>
    <property type="project" value="InterPro"/>
</dbReference>
<evidence type="ECO:0000256" key="3">
    <source>
        <dbReference type="ARBA" id="ARBA00022692"/>
    </source>
</evidence>
<evidence type="ECO:0000256" key="1">
    <source>
        <dbReference type="ARBA" id="ARBA00004651"/>
    </source>
</evidence>
<feature type="transmembrane region" description="Helical" evidence="6">
    <location>
        <begin position="204"/>
        <end position="225"/>
    </location>
</feature>
<evidence type="ECO:0000256" key="2">
    <source>
        <dbReference type="ARBA" id="ARBA00022475"/>
    </source>
</evidence>
<sequence>MPEVLSLMAIFVGIFLFGMTVIRIGLQTASKKHMQVLLMKMTDTPLKGLITGTIVTAIMQSSSAVLVITVGLVAAGFLTFKQSIGIILGVNIGTTFTNELLTLDPSSYLPFLLIGGTALILFNYRLLFSVGCLFFGLGCIFVAMQGFESLADPLSSTTAFTSFLTDSNENIFLGVGIGTLLTAIIQSSTATTGIVMGLLNHHLLTLPAAIAIVLGANIGTCITAYLASIGTNIEAKLVAYAHIWLNILGVLLFLPIIKQLSFITEQLTSFPDVQIAHASLIFNLLSSLLALPFAGLLASLLLKIHKKRPS</sequence>
<keyword evidence="4 6" id="KW-1133">Transmembrane helix</keyword>
<organism evidence="7 8">
    <name type="scientific">Bacillus taeanensis</name>
    <dbReference type="NCBI Taxonomy" id="273032"/>
    <lineage>
        <taxon>Bacteria</taxon>
        <taxon>Bacillati</taxon>
        <taxon>Bacillota</taxon>
        <taxon>Bacilli</taxon>
        <taxon>Bacillales</taxon>
        <taxon>Bacillaceae</taxon>
        <taxon>Bacillus</taxon>
    </lineage>
</organism>
<reference evidence="7 8" key="1">
    <citation type="submission" date="2018-07" db="EMBL/GenBank/DDBJ databases">
        <title>Lottiidibacillus patelloidae gen. nov., sp. nov., isolated from the intestinal tract of a marine limpet and the reclassification of B. taeanensis BH030017T, B. algicola KMM 3737T and B. hwajinpoensis SW-72T as genus Lottiidibacillus.</title>
        <authorList>
            <person name="Liu R."/>
            <person name="Huang Z."/>
        </authorList>
    </citation>
    <scope>NUCLEOTIDE SEQUENCE [LARGE SCALE GENOMIC DNA]</scope>
    <source>
        <strain evidence="7 8">BH030017</strain>
    </source>
</reference>
<keyword evidence="3 6" id="KW-0812">Transmembrane</keyword>
<feature type="transmembrane region" description="Helical" evidence="6">
    <location>
        <begin position="108"/>
        <end position="127"/>
    </location>
</feature>
<feature type="transmembrane region" description="Helical" evidence="6">
    <location>
        <begin position="46"/>
        <end position="78"/>
    </location>
</feature>
<dbReference type="InterPro" id="IPR004633">
    <property type="entry name" value="NaPi_cotrn-rel/YqeW-like"/>
</dbReference>
<comment type="subcellular location">
    <subcellularLocation>
        <location evidence="1">Cell membrane</location>
        <topology evidence="1">Multi-pass membrane protein</topology>
    </subcellularLocation>
</comment>
<dbReference type="PANTHER" id="PTHR10010">
    <property type="entry name" value="SOLUTE CARRIER FAMILY 34 SODIUM PHOSPHATE , MEMBER 2-RELATED"/>
    <property type="match status" value="1"/>
</dbReference>
<dbReference type="InterPro" id="IPR003841">
    <property type="entry name" value="Na/Pi_transpt"/>
</dbReference>
<evidence type="ECO:0000256" key="6">
    <source>
        <dbReference type="SAM" id="Phobius"/>
    </source>
</evidence>
<feature type="transmembrane region" description="Helical" evidence="6">
    <location>
        <begin position="237"/>
        <end position="257"/>
    </location>
</feature>
<comment type="caution">
    <text evidence="7">The sequence shown here is derived from an EMBL/GenBank/DDBJ whole genome shotgun (WGS) entry which is preliminary data.</text>
</comment>
<dbReference type="AlphaFoldDB" id="A0A366XVT1"/>
<dbReference type="RefSeq" id="WP_113804952.1">
    <property type="nucleotide sequence ID" value="NZ_QOCW01000004.1"/>
</dbReference>
<dbReference type="GO" id="GO:0005886">
    <property type="term" value="C:plasma membrane"/>
    <property type="evidence" value="ECO:0007669"/>
    <property type="project" value="UniProtKB-SubCell"/>
</dbReference>
<feature type="transmembrane region" description="Helical" evidence="6">
    <location>
        <begin position="133"/>
        <end position="151"/>
    </location>
</feature>
<dbReference type="Proteomes" id="UP000253314">
    <property type="component" value="Unassembled WGS sequence"/>
</dbReference>
<dbReference type="NCBIfam" id="TIGR00704">
    <property type="entry name" value="NaPi_cotrn_rel"/>
    <property type="match status" value="1"/>
</dbReference>
<dbReference type="PANTHER" id="PTHR10010:SF46">
    <property type="entry name" value="SODIUM-DEPENDENT PHOSPHATE TRANSPORT PROTEIN 2B"/>
    <property type="match status" value="1"/>
</dbReference>
<keyword evidence="5 6" id="KW-0472">Membrane</keyword>
<evidence type="ECO:0000256" key="5">
    <source>
        <dbReference type="ARBA" id="ARBA00023136"/>
    </source>
</evidence>
<proteinExistence type="predicted"/>
<name>A0A366XVT1_9BACI</name>
<dbReference type="EMBL" id="QOCW01000004">
    <property type="protein sequence ID" value="RBW70500.1"/>
    <property type="molecule type" value="Genomic_DNA"/>
</dbReference>
<feature type="transmembrane region" description="Helical" evidence="6">
    <location>
        <begin position="6"/>
        <end position="26"/>
    </location>
</feature>
<dbReference type="OrthoDB" id="9763003at2"/>
<feature type="transmembrane region" description="Helical" evidence="6">
    <location>
        <begin position="277"/>
        <end position="302"/>
    </location>
</feature>
<dbReference type="Pfam" id="PF02690">
    <property type="entry name" value="Na_Pi_cotrans"/>
    <property type="match status" value="2"/>
</dbReference>